<evidence type="ECO:0000313" key="4">
    <source>
        <dbReference type="Proteomes" id="UP000278609"/>
    </source>
</evidence>
<dbReference type="Pfam" id="PF06123">
    <property type="entry name" value="CreD"/>
    <property type="match status" value="1"/>
</dbReference>
<feature type="transmembrane region" description="Helical" evidence="2">
    <location>
        <begin position="387"/>
        <end position="408"/>
    </location>
</feature>
<dbReference type="PIRSF" id="PIRSF004548">
    <property type="entry name" value="CreD"/>
    <property type="match status" value="1"/>
</dbReference>
<reference evidence="3 4" key="1">
    <citation type="submission" date="2018-11" db="EMBL/GenBank/DDBJ databases">
        <title>Genomes From Bacteria Associated with the Canine Oral Cavity: a Test Case for Automated Genome-Based Taxonomic Assignment.</title>
        <authorList>
            <person name="Coil D.A."/>
            <person name="Jospin G."/>
            <person name="Darling A.E."/>
            <person name="Wallis C."/>
            <person name="Davis I.J."/>
            <person name="Harris S."/>
            <person name="Eisen J.A."/>
            <person name="Holcombe L.J."/>
            <person name="O'Flynn C."/>
        </authorList>
    </citation>
    <scope>NUCLEOTIDE SEQUENCE [LARGE SCALE GENOMIC DNA]</scope>
    <source>
        <strain evidence="3 4">OH2617_COT-023</strain>
    </source>
</reference>
<gene>
    <name evidence="3" type="primary">creD</name>
    <name evidence="3" type="ORF">EII40_04680</name>
</gene>
<evidence type="ECO:0000256" key="2">
    <source>
        <dbReference type="SAM" id="Phobius"/>
    </source>
</evidence>
<feature type="region of interest" description="Disordered" evidence="1">
    <location>
        <begin position="1"/>
        <end position="26"/>
    </location>
</feature>
<sequence>MMETQKNNPQTGKQPTSPQWEVPSLPPVRDKLNLPPHWRMFIKMTLIGVLTLLLIIPMMMIENLISERERTAENATDEVHQKWSSAQTVLGPVLTIPFKEVVRMDSDGKVEKTISVVNVLPETLEIIGDIRTEELKRGLYEVVVYNSPIEMKGTFVLPEELNIPGDNLNDLQLDEAMINIGISDLRGIGEQVTMTFGGETLVFNPGIPHNQLLTSGVSCKADVRPLFNNGQTISFSVKLQLRGSESLYFAPLGKTTSVALSSDCRTPSFNGAFLPDHRDVTETGFTSDWKVMHLNRNYPQMLTESNWNSEVIKSVFGVDMLMPVQHYQKSMRSVKYAMLIILLTFVVSFFVEVLQKKQIHPLQYLLIGLALCLFYSLLISISEHTGFTTAYTVASAMTVSLITCYMAGVLKIKRTALTIGALLACLYVYIFVLIQMETYALLAGSIGLFVILAVIMYVSQRINWSGRE</sequence>
<feature type="transmembrane region" description="Helical" evidence="2">
    <location>
        <begin position="440"/>
        <end position="458"/>
    </location>
</feature>
<feature type="compositionally biased region" description="Polar residues" evidence="1">
    <location>
        <begin position="1"/>
        <end position="19"/>
    </location>
</feature>
<keyword evidence="2" id="KW-0812">Transmembrane</keyword>
<dbReference type="PANTHER" id="PTHR30092">
    <property type="entry name" value="INNER MEMBRANE PROTEIN CRED"/>
    <property type="match status" value="1"/>
</dbReference>
<organism evidence="3 4">
    <name type="scientific">Tannerella forsythia</name>
    <name type="common">Bacteroides forsythus</name>
    <dbReference type="NCBI Taxonomy" id="28112"/>
    <lineage>
        <taxon>Bacteria</taxon>
        <taxon>Pseudomonadati</taxon>
        <taxon>Bacteroidota</taxon>
        <taxon>Bacteroidia</taxon>
        <taxon>Bacteroidales</taxon>
        <taxon>Tannerellaceae</taxon>
        <taxon>Tannerella</taxon>
    </lineage>
</organism>
<dbReference type="RefSeq" id="WP_124751119.1">
    <property type="nucleotide sequence ID" value="NZ_RQYS01000016.1"/>
</dbReference>
<dbReference type="InterPro" id="IPR010364">
    <property type="entry name" value="Uncharacterised_IM_CreD"/>
</dbReference>
<feature type="transmembrane region" description="Helical" evidence="2">
    <location>
        <begin position="41"/>
        <end position="61"/>
    </location>
</feature>
<name>A0A3P1XUI2_TANFO</name>
<dbReference type="OrthoDB" id="9791851at2"/>
<dbReference type="Proteomes" id="UP000278609">
    <property type="component" value="Unassembled WGS sequence"/>
</dbReference>
<protein>
    <submittedName>
        <fullName evidence="3">Cell envelope integrity protein CreD</fullName>
    </submittedName>
</protein>
<feature type="transmembrane region" description="Helical" evidence="2">
    <location>
        <begin position="415"/>
        <end position="434"/>
    </location>
</feature>
<evidence type="ECO:0000256" key="1">
    <source>
        <dbReference type="SAM" id="MobiDB-lite"/>
    </source>
</evidence>
<dbReference type="NCBIfam" id="NF008712">
    <property type="entry name" value="PRK11715.1-1"/>
    <property type="match status" value="1"/>
</dbReference>
<evidence type="ECO:0000313" key="3">
    <source>
        <dbReference type="EMBL" id="RRD62135.1"/>
    </source>
</evidence>
<feature type="transmembrane region" description="Helical" evidence="2">
    <location>
        <begin position="336"/>
        <end position="354"/>
    </location>
</feature>
<comment type="caution">
    <text evidence="3">The sequence shown here is derived from an EMBL/GenBank/DDBJ whole genome shotgun (WGS) entry which is preliminary data.</text>
</comment>
<proteinExistence type="predicted"/>
<accession>A0A3P1XUI2</accession>
<dbReference type="PANTHER" id="PTHR30092:SF0">
    <property type="entry name" value="INNER MEMBRANE PROTEIN CRED"/>
    <property type="match status" value="1"/>
</dbReference>
<keyword evidence="2" id="KW-1133">Transmembrane helix</keyword>
<keyword evidence="2" id="KW-0472">Membrane</keyword>
<feature type="transmembrane region" description="Helical" evidence="2">
    <location>
        <begin position="361"/>
        <end position="381"/>
    </location>
</feature>
<dbReference type="EMBL" id="RQYS01000016">
    <property type="protein sequence ID" value="RRD62135.1"/>
    <property type="molecule type" value="Genomic_DNA"/>
</dbReference>
<dbReference type="GO" id="GO:0005886">
    <property type="term" value="C:plasma membrane"/>
    <property type="evidence" value="ECO:0007669"/>
    <property type="project" value="TreeGrafter"/>
</dbReference>
<dbReference type="AlphaFoldDB" id="A0A3P1XUI2"/>